<name>A0A1G6V6R4_9BACI</name>
<evidence type="ECO:0000259" key="2">
    <source>
        <dbReference type="Pfam" id="PF17881"/>
    </source>
</evidence>
<feature type="transmembrane region" description="Helical" evidence="1">
    <location>
        <begin position="16"/>
        <end position="37"/>
    </location>
</feature>
<dbReference type="InterPro" id="IPR041401">
    <property type="entry name" value="TseB-like_dom"/>
</dbReference>
<dbReference type="STRING" id="361279.SAMN05421663_111117"/>
<protein>
    <submittedName>
        <fullName evidence="3">Uncharacterized protein YpmB</fullName>
    </submittedName>
</protein>
<keyword evidence="1" id="KW-1133">Transmembrane helix</keyword>
<evidence type="ECO:0000256" key="1">
    <source>
        <dbReference type="SAM" id="Phobius"/>
    </source>
</evidence>
<gene>
    <name evidence="3" type="ORF">SAMN05421663_111117</name>
</gene>
<reference evidence="4" key="1">
    <citation type="submission" date="2016-10" db="EMBL/GenBank/DDBJ databases">
        <authorList>
            <person name="Varghese N."/>
            <person name="Submissions S."/>
        </authorList>
    </citation>
    <scope>NUCLEOTIDE SEQUENCE [LARGE SCALE GENOMIC DNA]</scope>
    <source>
        <strain evidence="4">DSM 21620</strain>
    </source>
</reference>
<dbReference type="PROSITE" id="PS51257">
    <property type="entry name" value="PROKAR_LIPOPROTEIN"/>
    <property type="match status" value="1"/>
</dbReference>
<dbReference type="Gene3D" id="3.10.450.40">
    <property type="match status" value="2"/>
</dbReference>
<proteinExistence type="predicted"/>
<evidence type="ECO:0000313" key="3">
    <source>
        <dbReference type="EMBL" id="SDD48536.1"/>
    </source>
</evidence>
<keyword evidence="1" id="KW-0472">Membrane</keyword>
<dbReference type="EMBL" id="FMZB01000011">
    <property type="protein sequence ID" value="SDD48536.1"/>
    <property type="molecule type" value="Genomic_DNA"/>
</dbReference>
<dbReference type="Pfam" id="PF17881">
    <property type="entry name" value="TseB"/>
    <property type="match status" value="1"/>
</dbReference>
<dbReference type="OrthoDB" id="2381181at2"/>
<evidence type="ECO:0000313" key="4">
    <source>
        <dbReference type="Proteomes" id="UP000198666"/>
    </source>
</evidence>
<sequence length="176" mass="19892">MIRRYSRFTVPKWTKITLFSVLAVLLIMLGCGIYVYITAQDARTDGFEASEEFVLENTDLDSADEVTRFNGEHVYHVVKGKQADGTEAIAYVKKGEKDPEQIIYTTDTADEQQAESSWQSACGADCDLDDVRLGLYDGSPAWEVTYRDGQDRLGYSYYNLDGTEQLESFALSNQYQ</sequence>
<dbReference type="AlphaFoldDB" id="A0A1G6V6R4"/>
<dbReference type="InterPro" id="IPR046350">
    <property type="entry name" value="Cystatin_sf"/>
</dbReference>
<keyword evidence="1" id="KW-0812">Transmembrane</keyword>
<organism evidence="3 4">
    <name type="scientific">Terribacillus halophilus</name>
    <dbReference type="NCBI Taxonomy" id="361279"/>
    <lineage>
        <taxon>Bacteria</taxon>
        <taxon>Bacillati</taxon>
        <taxon>Bacillota</taxon>
        <taxon>Bacilli</taxon>
        <taxon>Bacillales</taxon>
        <taxon>Bacillaceae</taxon>
        <taxon>Terribacillus</taxon>
    </lineage>
</organism>
<feature type="domain" description="Cell wall elongation regulator TseB-like" evidence="2">
    <location>
        <begin position="51"/>
        <end position="92"/>
    </location>
</feature>
<keyword evidence="4" id="KW-1185">Reference proteome</keyword>
<accession>A0A1G6V6R4</accession>
<dbReference type="SUPFAM" id="SSF54403">
    <property type="entry name" value="Cystatin/monellin"/>
    <property type="match status" value="2"/>
</dbReference>
<dbReference type="RefSeq" id="WP_093728374.1">
    <property type="nucleotide sequence ID" value="NZ_FMZB01000011.1"/>
</dbReference>
<dbReference type="Proteomes" id="UP000198666">
    <property type="component" value="Unassembled WGS sequence"/>
</dbReference>